<dbReference type="Proteomes" id="UP000549913">
    <property type="component" value="Unassembled WGS sequence"/>
</dbReference>
<sequence length="101" mass="11107">MDMLQDNPTVDTSALPTAAPFSGSLDFSFDGERFTLAVLHPRVWTLFRVTRYATTPLFTIHELSAPGADAAGSAWRAYRHDGRVTRLDAPTFPALLERALA</sequence>
<dbReference type="RefSeq" id="WP_179547419.1">
    <property type="nucleotide sequence ID" value="NZ_BSEW01000001.1"/>
</dbReference>
<keyword evidence="2" id="KW-1185">Reference proteome</keyword>
<dbReference type="AlphaFoldDB" id="A0A852SN28"/>
<dbReference type="EMBL" id="JACCBM010000001">
    <property type="protein sequence ID" value="NYD70232.1"/>
    <property type="molecule type" value="Genomic_DNA"/>
</dbReference>
<accession>A0A852SN28</accession>
<proteinExistence type="predicted"/>
<evidence type="ECO:0000313" key="2">
    <source>
        <dbReference type="Proteomes" id="UP000549913"/>
    </source>
</evidence>
<evidence type="ECO:0000313" key="1">
    <source>
        <dbReference type="EMBL" id="NYD70232.1"/>
    </source>
</evidence>
<gene>
    <name evidence="1" type="ORF">BJ984_001390</name>
</gene>
<reference evidence="1 2" key="1">
    <citation type="submission" date="2020-07" db="EMBL/GenBank/DDBJ databases">
        <title>Sequencing the genomes of 1000 actinobacteria strains.</title>
        <authorList>
            <person name="Klenk H.-P."/>
        </authorList>
    </citation>
    <scope>NUCLEOTIDE SEQUENCE [LARGE SCALE GENOMIC DNA]</scope>
    <source>
        <strain evidence="1 2">DSM 26474</strain>
    </source>
</reference>
<organism evidence="1 2">
    <name type="scientific">Herbiconiux flava</name>
    <dbReference type="NCBI Taxonomy" id="881268"/>
    <lineage>
        <taxon>Bacteria</taxon>
        <taxon>Bacillati</taxon>
        <taxon>Actinomycetota</taxon>
        <taxon>Actinomycetes</taxon>
        <taxon>Micrococcales</taxon>
        <taxon>Microbacteriaceae</taxon>
        <taxon>Herbiconiux</taxon>
    </lineage>
</organism>
<name>A0A852SN28_9MICO</name>
<comment type="caution">
    <text evidence="1">The sequence shown here is derived from an EMBL/GenBank/DDBJ whole genome shotgun (WGS) entry which is preliminary data.</text>
</comment>
<protein>
    <submittedName>
        <fullName evidence="1">Uncharacterized protein</fullName>
    </submittedName>
</protein>